<feature type="active site" description="5-glutamyl coenzyme A thioester intermediate" evidence="2">
    <location>
        <position position="294"/>
    </location>
</feature>
<dbReference type="AlphaFoldDB" id="A0A1U9KGN0"/>
<accession>A0A1U9KGN0</accession>
<dbReference type="InterPro" id="IPR038460">
    <property type="entry name" value="AcetylCoA_hyd_C_sf"/>
</dbReference>
<dbReference type="InterPro" id="IPR017821">
    <property type="entry name" value="Succinate_CoA_transferase"/>
</dbReference>
<feature type="binding site" evidence="3">
    <location>
        <position position="388"/>
    </location>
    <ligand>
        <name>CoA</name>
        <dbReference type="ChEBI" id="CHEBI:57287"/>
    </ligand>
</feature>
<dbReference type="GO" id="GO:0006083">
    <property type="term" value="P:acetate metabolic process"/>
    <property type="evidence" value="ECO:0007669"/>
    <property type="project" value="InterPro"/>
</dbReference>
<evidence type="ECO:0000313" key="7">
    <source>
        <dbReference type="Proteomes" id="UP000188937"/>
    </source>
</evidence>
<dbReference type="OrthoDB" id="9801795at2"/>
<dbReference type="Pfam" id="PF02550">
    <property type="entry name" value="AcetylCoA_hydro"/>
    <property type="match status" value="1"/>
</dbReference>
<dbReference type="STRING" id="435.A0U92_08990"/>
<dbReference type="GO" id="GO:0008775">
    <property type="term" value="F:acetate CoA-transferase activity"/>
    <property type="evidence" value="ECO:0007669"/>
    <property type="project" value="InterPro"/>
</dbReference>
<feature type="binding site" evidence="3">
    <location>
        <begin position="269"/>
        <end position="273"/>
    </location>
    <ligand>
        <name>CoA</name>
        <dbReference type="ChEBI" id="CHEBI:57287"/>
    </ligand>
</feature>
<dbReference type="Pfam" id="PF13336">
    <property type="entry name" value="AcetylCoA_hyd_C"/>
    <property type="match status" value="1"/>
</dbReference>
<evidence type="ECO:0000259" key="5">
    <source>
        <dbReference type="Pfam" id="PF13336"/>
    </source>
</evidence>
<dbReference type="GO" id="GO:0003986">
    <property type="term" value="F:acetyl-CoA hydrolase activity"/>
    <property type="evidence" value="ECO:0007669"/>
    <property type="project" value="TreeGrafter"/>
</dbReference>
<dbReference type="eggNOG" id="COG0427">
    <property type="taxonomic scope" value="Bacteria"/>
</dbReference>
<protein>
    <submittedName>
        <fullName evidence="6">Acetyl-CoA hydrolase</fullName>
    </submittedName>
</protein>
<dbReference type="NCBIfam" id="TIGR03458">
    <property type="entry name" value="YgfH_subfam"/>
    <property type="match status" value="1"/>
</dbReference>
<feature type="binding site" evidence="3">
    <location>
        <position position="408"/>
    </location>
    <ligand>
        <name>CoA</name>
        <dbReference type="ChEBI" id="CHEBI:57287"/>
    </ligand>
</feature>
<dbReference type="Gene3D" id="3.40.1080.20">
    <property type="entry name" value="Acetyl-CoA hydrolase/transferase C-terminal domain"/>
    <property type="match status" value="1"/>
</dbReference>
<proteinExistence type="inferred from homology"/>
<feature type="binding site" evidence="3">
    <location>
        <position position="384"/>
    </location>
    <ligand>
        <name>CoA</name>
        <dbReference type="ChEBI" id="CHEBI:57287"/>
    </ligand>
</feature>
<feature type="domain" description="Acetyl-CoA hydrolase/transferase C-terminal" evidence="5">
    <location>
        <begin position="335"/>
        <end position="469"/>
    </location>
</feature>
<dbReference type="InterPro" id="IPR026888">
    <property type="entry name" value="AcetylCoA_hyd_C"/>
</dbReference>
<dbReference type="FunFam" id="3.40.1080.20:FF:000001">
    <property type="entry name" value="Acetyl-CoA hydrolase Ach1"/>
    <property type="match status" value="1"/>
</dbReference>
<dbReference type="PANTHER" id="PTHR43609">
    <property type="entry name" value="ACETYL-COA HYDROLASE"/>
    <property type="match status" value="1"/>
</dbReference>
<comment type="similarity">
    <text evidence="1">Belongs to the acetyl-CoA hydrolase/transferase family.</text>
</comment>
<dbReference type="KEGG" id="aace:A0U92_08990"/>
<dbReference type="RefSeq" id="WP_077812934.1">
    <property type="nucleotide sequence ID" value="NZ_CP014692.1"/>
</dbReference>
<dbReference type="Proteomes" id="UP000188937">
    <property type="component" value="Chromosome"/>
</dbReference>
<dbReference type="EMBL" id="CP014692">
    <property type="protein sequence ID" value="AQS84889.1"/>
    <property type="molecule type" value="Genomic_DNA"/>
</dbReference>
<name>A0A1U9KGN0_ACEAC</name>
<evidence type="ECO:0000256" key="3">
    <source>
        <dbReference type="PIRSR" id="PIRSR617821-2"/>
    </source>
</evidence>
<sequence>MTDRIRSQALRAKEMPAEAAAALIGNGATLGTSGFTGAAYPKAIPMALADRIAAATEKGEELKVRLVTGASTGPQMDGALAKVHGVSYRSPFNTDAAMRNNINSGETEYFDTHLGLVAPRAVQGNYGKFDFAVIEATAIREDGGIVPTSSVGNSQTFLDLAEKVIIEVNDWQPEGLEGMHDVFRGNISGMAPRDIIPLTSADERIGETFLRVDPGKIAAIVRSSEPDRNAPFAKPDDSAKAIAGHLLEFFEHEVKIGRLPPHLLPLQSGVGNVANAVLNGLNEGPFENLMGYSEVIQDGMLRMLDNGRMKIASATSFSLSPDAVEEINSRISFFREKIILRQQDVSNNAEVIRRLGCIAMNGMLEADIYGNINSTRVMGSKMMNGIGGSGDFARNSYLSIFLTPSTAKDGHISAIVPMAAHVDHIMQDSQIIVTEQGLADMRGLGPVQRAEVVIRNCSHPTYRPLLEDYLARAKKDSFGKHTPHLLKEALSWHERFVETGSMLAG</sequence>
<dbReference type="Gene3D" id="3.40.1080.10">
    <property type="entry name" value="Glutaconate Coenzyme A-transferase"/>
    <property type="match status" value="1"/>
</dbReference>
<keyword evidence="7" id="KW-1185">Reference proteome</keyword>
<dbReference type="InterPro" id="IPR046433">
    <property type="entry name" value="ActCoA_hydro"/>
</dbReference>
<gene>
    <name evidence="6" type="ORF">A0U92_08990</name>
</gene>
<keyword evidence="6" id="KW-0378">Hydrolase</keyword>
<evidence type="ECO:0000259" key="4">
    <source>
        <dbReference type="Pfam" id="PF02550"/>
    </source>
</evidence>
<evidence type="ECO:0000313" key="6">
    <source>
        <dbReference type="EMBL" id="AQS84889.1"/>
    </source>
</evidence>
<evidence type="ECO:0000256" key="2">
    <source>
        <dbReference type="PIRSR" id="PIRSR617821-1"/>
    </source>
</evidence>
<feature type="domain" description="Acetyl-CoA hydrolase/transferase N-terminal" evidence="4">
    <location>
        <begin position="13"/>
        <end position="173"/>
    </location>
</feature>
<reference evidence="6 7" key="1">
    <citation type="submission" date="2016-03" db="EMBL/GenBank/DDBJ databases">
        <title>Acetic acid bacteria sequencing.</title>
        <authorList>
            <person name="Brandt J."/>
            <person name="Jakob F."/>
            <person name="Vogel R.F."/>
        </authorList>
    </citation>
    <scope>NUCLEOTIDE SEQUENCE [LARGE SCALE GENOMIC DNA]</scope>
    <source>
        <strain evidence="6 7">TMW2.1153</strain>
    </source>
</reference>
<dbReference type="InterPro" id="IPR037171">
    <property type="entry name" value="NagB/RpiA_transferase-like"/>
</dbReference>
<organism evidence="6 7">
    <name type="scientific">Acetobacter aceti</name>
    <dbReference type="NCBI Taxonomy" id="435"/>
    <lineage>
        <taxon>Bacteria</taxon>
        <taxon>Pseudomonadati</taxon>
        <taxon>Pseudomonadota</taxon>
        <taxon>Alphaproteobacteria</taxon>
        <taxon>Acetobacterales</taxon>
        <taxon>Acetobacteraceae</taxon>
        <taxon>Acetobacter</taxon>
        <taxon>Acetobacter subgen. Acetobacter</taxon>
    </lineage>
</organism>
<dbReference type="InterPro" id="IPR003702">
    <property type="entry name" value="ActCoA_hydro_N"/>
</dbReference>
<dbReference type="GO" id="GO:0006084">
    <property type="term" value="P:acetyl-CoA metabolic process"/>
    <property type="evidence" value="ECO:0007669"/>
    <property type="project" value="InterPro"/>
</dbReference>
<dbReference type="SUPFAM" id="SSF100950">
    <property type="entry name" value="NagB/RpiA/CoA transferase-like"/>
    <property type="match status" value="2"/>
</dbReference>
<evidence type="ECO:0000256" key="1">
    <source>
        <dbReference type="ARBA" id="ARBA00009632"/>
    </source>
</evidence>
<dbReference type="PANTHER" id="PTHR43609:SF1">
    <property type="entry name" value="ACETYL-COA HYDROLASE"/>
    <property type="match status" value="1"/>
</dbReference>